<name>A0ACD5BIM3_9PSEU</name>
<reference evidence="1" key="1">
    <citation type="submission" date="2023-10" db="EMBL/GenBank/DDBJ databases">
        <title>Whole genome sequencing of actinobacterial strain Amycolatopsis sp. (BCA-696) identifies the underlying plant growth-promoting genes.</title>
        <authorList>
            <person name="Gandham P."/>
            <person name="Vadla N."/>
            <person name="Saji A."/>
            <person name="Srinivas V."/>
            <person name="Ruperao P."/>
            <person name="Selvanayagam S."/>
            <person name="Saxena R.K."/>
            <person name="Rathore A."/>
            <person name="Gopalakrishnan S."/>
            <person name="Thakur V."/>
        </authorList>
    </citation>
    <scope>NUCLEOTIDE SEQUENCE</scope>
    <source>
        <strain evidence="1">BCA-696</strain>
    </source>
</reference>
<dbReference type="EMBL" id="CP150484">
    <property type="protein sequence ID" value="WYW17555.1"/>
    <property type="molecule type" value="Genomic_DNA"/>
</dbReference>
<keyword evidence="2" id="KW-1185">Reference proteome</keyword>
<evidence type="ECO:0000313" key="2">
    <source>
        <dbReference type="Proteomes" id="UP001456344"/>
    </source>
</evidence>
<dbReference type="Proteomes" id="UP001456344">
    <property type="component" value="Chromosome"/>
</dbReference>
<evidence type="ECO:0000313" key="1">
    <source>
        <dbReference type="EMBL" id="WYW17555.1"/>
    </source>
</evidence>
<organism evidence="1 2">
    <name type="scientific">Amycolatopsis coloradensis</name>
    <dbReference type="NCBI Taxonomy" id="76021"/>
    <lineage>
        <taxon>Bacteria</taxon>
        <taxon>Bacillati</taxon>
        <taxon>Actinomycetota</taxon>
        <taxon>Actinomycetes</taxon>
        <taxon>Pseudonocardiales</taxon>
        <taxon>Pseudonocardiaceae</taxon>
        <taxon>Amycolatopsis</taxon>
    </lineage>
</organism>
<sequence length="301" mass="31660">MRLPAEGAIVAGIDGSGSARTAAMWAAGEARLRGLPLRLVHVYTVPATNTPGVSLPREAVRAGFESRGLEWLAEARKEVLDRYPGLTVESAAREWIAVPALVQESLSATMVVLGSRGLGGFTGMLVGSTAVALAHHGHCPIVVARGKQPDGAVPEDGPVVVGTDGSPSSAAALAFAFDEAQQRKAALIVVRTWSEMFDHGTVRPHFLDVDPAEIEAAERTEAEAQIAPWREKYPDVAVELFVRKGRPVRTLLEFGVKASLLVVGSRGRGGFQGMLLGSTSQALVAHAECPVAVIRPASPAE</sequence>
<gene>
    <name evidence="1" type="ORF">LCL61_18560</name>
</gene>
<proteinExistence type="predicted"/>
<protein>
    <submittedName>
        <fullName evidence="1">Universal stress protein</fullName>
    </submittedName>
</protein>
<accession>A0ACD5BIM3</accession>